<protein>
    <submittedName>
        <fullName evidence="1">Uncharacterized protein</fullName>
    </submittedName>
</protein>
<organism evidence="1">
    <name type="scientific">Salmonella enterica subsp. enterica serovar Vitkin</name>
    <dbReference type="NCBI Taxonomy" id="2565162"/>
    <lineage>
        <taxon>Bacteria</taxon>
        <taxon>Pseudomonadati</taxon>
        <taxon>Pseudomonadota</taxon>
        <taxon>Gammaproteobacteria</taxon>
        <taxon>Enterobacterales</taxon>
        <taxon>Enterobacteriaceae</taxon>
        <taxon>Salmonella</taxon>
    </lineage>
</organism>
<dbReference type="EMBL" id="AAIONP010000021">
    <property type="protein sequence ID" value="ECG4922500.1"/>
    <property type="molecule type" value="Genomic_DNA"/>
</dbReference>
<gene>
    <name evidence="1" type="ORF">E0T03_21440</name>
</gene>
<dbReference type="Proteomes" id="UP000839561">
    <property type="component" value="Unassembled WGS sequence"/>
</dbReference>
<proteinExistence type="predicted"/>
<accession>A0A5I4ZT01</accession>
<evidence type="ECO:0000313" key="1">
    <source>
        <dbReference type="EMBL" id="ECG4922500.1"/>
    </source>
</evidence>
<name>A0A5I4ZT01_SALET</name>
<reference evidence="1" key="1">
    <citation type="submission" date="2019-03" db="EMBL/GenBank/DDBJ databases">
        <authorList>
            <person name="Ashton P.M."/>
            <person name="Dallman T."/>
            <person name="Nair S."/>
            <person name="De Pinna E."/>
            <person name="Peters T."/>
            <person name="Grant K."/>
        </authorList>
    </citation>
    <scope>NUCLEOTIDE SEQUENCE [LARGE SCALE GENOMIC DNA]</scope>
    <source>
        <strain evidence="1">313260</strain>
    </source>
</reference>
<dbReference type="AlphaFoldDB" id="A0A5I4ZT01"/>
<comment type="caution">
    <text evidence="1">The sequence shown here is derived from an EMBL/GenBank/DDBJ whole genome shotgun (WGS) entry which is preliminary data.</text>
</comment>
<sequence length="69" mass="8142">MYEYSDVFDECENGGPDGGPVIFTRNQVIRILKQHGHKTPKQWMEFFREEKLTLVSAYPAAAVYRWLNY</sequence>